<evidence type="ECO:0000313" key="2">
    <source>
        <dbReference type="Proteomes" id="UP000284777"/>
    </source>
</evidence>
<organism evidence="1 2">
    <name type="scientific">Bacteroides stercoris</name>
    <dbReference type="NCBI Taxonomy" id="46506"/>
    <lineage>
        <taxon>Bacteria</taxon>
        <taxon>Pseudomonadati</taxon>
        <taxon>Bacteroidota</taxon>
        <taxon>Bacteroidia</taxon>
        <taxon>Bacteroidales</taxon>
        <taxon>Bacteroidaceae</taxon>
        <taxon>Bacteroides</taxon>
    </lineage>
</organism>
<reference evidence="1 2" key="1">
    <citation type="submission" date="2018-08" db="EMBL/GenBank/DDBJ databases">
        <title>A genome reference for cultivated species of the human gut microbiota.</title>
        <authorList>
            <person name="Zou Y."/>
            <person name="Xue W."/>
            <person name="Luo G."/>
        </authorList>
    </citation>
    <scope>NUCLEOTIDE SEQUENCE [LARGE SCALE GENOMIC DNA]</scope>
    <source>
        <strain evidence="1 2">AF05-4</strain>
    </source>
</reference>
<dbReference type="AlphaFoldDB" id="A0A413E273"/>
<dbReference type="EMBL" id="QSBD01000011">
    <property type="protein sequence ID" value="RGW97081.1"/>
    <property type="molecule type" value="Genomic_DNA"/>
</dbReference>
<comment type="caution">
    <text evidence="1">The sequence shown here is derived from an EMBL/GenBank/DDBJ whole genome shotgun (WGS) entry which is preliminary data.</text>
</comment>
<accession>A0A413E273</accession>
<proteinExistence type="predicted"/>
<gene>
    <name evidence="1" type="ORF">DWV41_08955</name>
</gene>
<name>A0A413E273_BACSE</name>
<evidence type="ECO:0000313" key="1">
    <source>
        <dbReference type="EMBL" id="RGW97081.1"/>
    </source>
</evidence>
<dbReference type="Proteomes" id="UP000284777">
    <property type="component" value="Unassembled WGS sequence"/>
</dbReference>
<sequence>MTCNIGKKKFLIRKIFTIALWVFMGVVNAQAQLHMKTTLQNMILWRGIEVADGLILSSDLSVSDPSGMFAAGFLGGANTKGSYKELSQYIAYTHGRFQIKVIDTYNFSPGATYNNNEFFNYKPDETGRFMDLMANYTGNRKFPLELSLSTLIYGRDRDLYNNKNIYSSFVYVGYTIYQNENLKVGSGVGTAFALRNSRNESGEMVNRTMYAESAGITQVSLNVIYKLQIMEYEIPLTVMTYWNPKSNQGFFYTGMQFNLF</sequence>
<protein>
    <submittedName>
        <fullName evidence="1">Uncharacterized protein</fullName>
    </submittedName>
</protein>
<dbReference type="RefSeq" id="WP_117902200.1">
    <property type="nucleotide sequence ID" value="NZ_QSBD01000011.1"/>
</dbReference>